<keyword evidence="4 5" id="KW-0413">Isomerase</keyword>
<dbReference type="InterPro" id="IPR020103">
    <property type="entry name" value="PsdUridine_synth_cat_dom_sf"/>
</dbReference>
<dbReference type="EMBL" id="JAUSTN010000001">
    <property type="protein sequence ID" value="MDQ0274070.1"/>
    <property type="molecule type" value="Genomic_DNA"/>
</dbReference>
<evidence type="ECO:0000256" key="2">
    <source>
        <dbReference type="ARBA" id="ARBA00005642"/>
    </source>
</evidence>
<comment type="similarity">
    <text evidence="2 5">Belongs to the pseudouridine synthase TruB family. Type 1 subfamily.</text>
</comment>
<comment type="function">
    <text evidence="5">Responsible for synthesis of pseudouridine from uracil-55 in the psi GC loop of transfer RNAs.</text>
</comment>
<protein>
    <recommendedName>
        <fullName evidence="5">tRNA pseudouridine synthase B</fullName>
        <ecNumber evidence="5">5.4.99.25</ecNumber>
    </recommendedName>
    <alternativeName>
        <fullName evidence="5">tRNA pseudouridine(55) synthase</fullName>
        <shortName evidence="5">Psi55 synthase</shortName>
    </alternativeName>
    <alternativeName>
        <fullName evidence="5">tRNA pseudouridylate synthase</fullName>
    </alternativeName>
    <alternativeName>
        <fullName evidence="5">tRNA-uridine isomerase</fullName>
    </alternativeName>
</protein>
<comment type="caution">
    <text evidence="8">The sequence shown here is derived from an EMBL/GenBank/DDBJ whole genome shotgun (WGS) entry which is preliminary data.</text>
</comment>
<comment type="catalytic activity">
    <reaction evidence="1 5">
        <text>uridine(55) in tRNA = pseudouridine(55) in tRNA</text>
        <dbReference type="Rhea" id="RHEA:42532"/>
        <dbReference type="Rhea" id="RHEA-COMP:10101"/>
        <dbReference type="Rhea" id="RHEA-COMP:10102"/>
        <dbReference type="ChEBI" id="CHEBI:65314"/>
        <dbReference type="ChEBI" id="CHEBI:65315"/>
        <dbReference type="EC" id="5.4.99.25"/>
    </reaction>
</comment>
<feature type="active site" description="Nucleophile" evidence="5">
    <location>
        <position position="38"/>
    </location>
</feature>
<dbReference type="NCBIfam" id="TIGR00431">
    <property type="entry name" value="TruB"/>
    <property type="match status" value="1"/>
</dbReference>
<gene>
    <name evidence="5" type="primary">truB</name>
    <name evidence="8" type="ORF">J2S72_000066</name>
</gene>
<name>A0ABU0AVP6_9FIRM</name>
<evidence type="ECO:0000259" key="6">
    <source>
        <dbReference type="Pfam" id="PF01509"/>
    </source>
</evidence>
<dbReference type="RefSeq" id="WP_023056413.1">
    <property type="nucleotide sequence ID" value="NZ_JAUSTN010000001.1"/>
</dbReference>
<dbReference type="Gene3D" id="3.30.2350.10">
    <property type="entry name" value="Pseudouridine synthase"/>
    <property type="match status" value="1"/>
</dbReference>
<dbReference type="Pfam" id="PF16198">
    <property type="entry name" value="TruB_C_2"/>
    <property type="match status" value="1"/>
</dbReference>
<evidence type="ECO:0000256" key="4">
    <source>
        <dbReference type="ARBA" id="ARBA00023235"/>
    </source>
</evidence>
<dbReference type="PANTHER" id="PTHR13767">
    <property type="entry name" value="TRNA-PSEUDOURIDINE SYNTHASE"/>
    <property type="match status" value="1"/>
</dbReference>
<proteinExistence type="inferred from homology"/>
<dbReference type="InterPro" id="IPR002501">
    <property type="entry name" value="PsdUridine_synth_N"/>
</dbReference>
<evidence type="ECO:0000256" key="5">
    <source>
        <dbReference type="HAMAP-Rule" id="MF_01080"/>
    </source>
</evidence>
<accession>A0ABU0AVP6</accession>
<dbReference type="SUPFAM" id="SSF55120">
    <property type="entry name" value="Pseudouridine synthase"/>
    <property type="match status" value="1"/>
</dbReference>
<dbReference type="InterPro" id="IPR014780">
    <property type="entry name" value="tRNA_psdUridine_synth_TruB"/>
</dbReference>
<dbReference type="GO" id="GO:0160148">
    <property type="term" value="F:tRNA pseudouridine(55) synthase activity"/>
    <property type="evidence" value="ECO:0007669"/>
    <property type="project" value="UniProtKB-EC"/>
</dbReference>
<dbReference type="Proteomes" id="UP001236559">
    <property type="component" value="Unassembled WGS sequence"/>
</dbReference>
<dbReference type="EC" id="5.4.99.25" evidence="5"/>
<feature type="domain" description="Pseudouridine synthase II N-terminal" evidence="6">
    <location>
        <begin position="23"/>
        <end position="168"/>
    </location>
</feature>
<keyword evidence="3 5" id="KW-0819">tRNA processing</keyword>
<dbReference type="HAMAP" id="MF_01080">
    <property type="entry name" value="TruB_bact"/>
    <property type="match status" value="1"/>
</dbReference>
<organism evidence="8 9">
    <name type="scientific">Peptoniphilus koenoeneniae</name>
    <dbReference type="NCBI Taxonomy" id="507751"/>
    <lineage>
        <taxon>Bacteria</taxon>
        <taxon>Bacillati</taxon>
        <taxon>Bacillota</taxon>
        <taxon>Tissierellia</taxon>
        <taxon>Tissierellales</taxon>
        <taxon>Peptoniphilaceae</taxon>
        <taxon>Peptoniphilus</taxon>
    </lineage>
</organism>
<evidence type="ECO:0000313" key="9">
    <source>
        <dbReference type="Proteomes" id="UP001236559"/>
    </source>
</evidence>
<dbReference type="CDD" id="cd02573">
    <property type="entry name" value="PseudoU_synth_EcTruB"/>
    <property type="match status" value="1"/>
</dbReference>
<dbReference type="PANTHER" id="PTHR13767:SF2">
    <property type="entry name" value="PSEUDOURIDYLATE SYNTHASE TRUB1"/>
    <property type="match status" value="1"/>
</dbReference>
<sequence length="283" mass="32351">MLGILVINKSKGMTSHDVVYHLRNKLKIKKIGHTGTLDPMAEGVLPMCINKATKVASYISNDSKEYIAGLEFGYETDTQDSTGKILNKTQNIPRIEEIKKVLKEFQGKILQTPPMFSAIKINGQKLYNLARKGQVIERPKRQVEIYNLELIDEKNLKLKVSCSSGTYIRTLVHDIGISLNSFCVMTSLVRTRVGRFTINEAITLEELKNLSLEEINSKLYSMEEALYYLPKYNIKDSFYDKLLNGIKYYDENADSSMKRIYCKNQFIGIGNFIDGRLKIRILI</sequence>
<evidence type="ECO:0000256" key="3">
    <source>
        <dbReference type="ARBA" id="ARBA00022694"/>
    </source>
</evidence>
<dbReference type="Pfam" id="PF01509">
    <property type="entry name" value="TruB_N"/>
    <property type="match status" value="1"/>
</dbReference>
<dbReference type="InterPro" id="IPR032819">
    <property type="entry name" value="TruB_C"/>
</dbReference>
<evidence type="ECO:0000256" key="1">
    <source>
        <dbReference type="ARBA" id="ARBA00000385"/>
    </source>
</evidence>
<feature type="domain" description="tRNA pseudouridylate synthase B C-terminal" evidence="7">
    <location>
        <begin position="169"/>
        <end position="222"/>
    </location>
</feature>
<evidence type="ECO:0000259" key="7">
    <source>
        <dbReference type="Pfam" id="PF16198"/>
    </source>
</evidence>
<keyword evidence="9" id="KW-1185">Reference proteome</keyword>
<evidence type="ECO:0000313" key="8">
    <source>
        <dbReference type="EMBL" id="MDQ0274070.1"/>
    </source>
</evidence>
<reference evidence="8 9" key="1">
    <citation type="submission" date="2023-07" db="EMBL/GenBank/DDBJ databases">
        <title>Genomic Encyclopedia of Type Strains, Phase IV (KMG-IV): sequencing the most valuable type-strain genomes for metagenomic binning, comparative biology and taxonomic classification.</title>
        <authorList>
            <person name="Goeker M."/>
        </authorList>
    </citation>
    <scope>NUCLEOTIDE SEQUENCE [LARGE SCALE GENOMIC DNA]</scope>
    <source>
        <strain evidence="8 9">DSM 22616</strain>
    </source>
</reference>